<name>A0A916N525_9BACT</name>
<dbReference type="Proteomes" id="UP000680038">
    <property type="component" value="Unassembled WGS sequence"/>
</dbReference>
<dbReference type="EMBL" id="CAJRAF010000002">
    <property type="protein sequence ID" value="CAG5003247.1"/>
    <property type="molecule type" value="Genomic_DNA"/>
</dbReference>
<accession>A0A916N525</accession>
<dbReference type="NCBIfam" id="TIGR04183">
    <property type="entry name" value="Por_Secre_tail"/>
    <property type="match status" value="1"/>
</dbReference>
<keyword evidence="3" id="KW-1185">Reference proteome</keyword>
<evidence type="ECO:0000313" key="2">
    <source>
        <dbReference type="EMBL" id="CAG5003247.1"/>
    </source>
</evidence>
<sequence>MTTITTIRFQENKALPLKENAGLKVILNSVKTYSIMQFLKRLISLNLILFYSQICPAQQNGIIKTDRSSPQGIVSFSGSSALTGISNTKHVDGYVKKYGNTLFTFPVGQNGVYRPFAAEVDATTGAYFQSDAGTATIPGGGPFPLSSKESTIANVSAAEFWDIDGANSTPLTFTWNAKSNIAGLTGNTLSLLSIVGWNTANARWEKIASAVNEVSLTGGNSTLTAGSISSIQKIIPNAYSIFTLGALTSESLPASYAGNMEVTSCSEIAGWAWDKNYPDASVILELMEGSAVLASTTASSFRQDLKNAGIGTGNYGFSFNIPAALRDGTAHQLSIRVRSSNYFLIGSPKSMTCSFGGNLENANCFLVQGWAWDQDHPNQAQQLEVIEGNTVHTTITADKYREDLKNAGTGTGNYGFSFGLPASLKNGQARQFNIRVKGSSYLLPGSPKSVTCISPQYNGSFDWASCTDIKGWAWDKNNPNVALPLELVEGNTVHATTLADIYREDLQRNGAGDGRHAFSMQLPAALKDGQPHQLAIRVQGSTYLVPGGPKTVTCTLPSDYQGTLETASCTEIKGWAWDKNYQNNVLQIELVEAGVVLATAAASTFRQDLKNAGTGTGNYGFAIPLPAALKNGQPHTLTVRIKGSNFSLTGSPKTITCAPPSQYNGSFDWASCTDIKGWAWDKNYPNQALTLELVEGNTVHATTLADIYREDLQRNGAGDGRHAFSMQLPAALKDGQPHQLTIRVQGSTYLVPGGPKTVTCTLPSDYQGTLETASCTEIKGWAWDKNYQNNVLQIELVEAGVVLATATASTFRQDLKNAGTGTGNYGFAIPLPAALKNGQPHTLTVRIKGSNFSLTGSPKTITCAPPSQYNGSFDWASCTDIKGWAWDKNNPNVALPLELVEGNTVHATTLADIYREDLQRNGAGDGRHAFSMQLPAALKDGLPHQLTIRVQGSTYLVPGGPKTVTCTLPSDYQGTLETASCTEIKGWAWDKNYQNNVLQIELVEAGVVLATATASTFRQDLKNAGTGTGNYGFAIPLPAALKNGQPHTLTVRIKGSNFSLTGSPKTITCAPPSQYNGSFDWASCTDIKGWAWDKNYPNVALPLELVEGNTVHATTLADIYREDLQRNGAGDGRHAFSMQLPAALKDGQPHQLSIRVQGSTYLVPGGPKTVTCSPPSGRIAAFTPLIISPEPEYAPTSDWLLGVSPNPTNGKLSVSFILEKQQPASLVILNILGRIVWQETLTGTGKTQEKNLDISAQPEGIYFVQLNTGKETWIKRIVLIR</sequence>
<dbReference type="InterPro" id="IPR026444">
    <property type="entry name" value="Secre_tail"/>
</dbReference>
<protein>
    <recommendedName>
        <fullName evidence="1">Secretion system C-terminal sorting domain-containing protein</fullName>
    </recommendedName>
</protein>
<evidence type="ECO:0000313" key="3">
    <source>
        <dbReference type="Proteomes" id="UP000680038"/>
    </source>
</evidence>
<evidence type="ECO:0000259" key="1">
    <source>
        <dbReference type="Pfam" id="PF18962"/>
    </source>
</evidence>
<feature type="domain" description="Secretion system C-terminal sorting" evidence="1">
    <location>
        <begin position="1204"/>
        <end position="1278"/>
    </location>
</feature>
<gene>
    <name evidence="2" type="ORF">DYBT9275_03111</name>
</gene>
<comment type="caution">
    <text evidence="2">The sequence shown here is derived from an EMBL/GenBank/DDBJ whole genome shotgun (WGS) entry which is preliminary data.</text>
</comment>
<proteinExistence type="predicted"/>
<organism evidence="2 3">
    <name type="scientific">Dyadobacter helix</name>
    <dbReference type="NCBI Taxonomy" id="2822344"/>
    <lineage>
        <taxon>Bacteria</taxon>
        <taxon>Pseudomonadati</taxon>
        <taxon>Bacteroidota</taxon>
        <taxon>Cytophagia</taxon>
        <taxon>Cytophagales</taxon>
        <taxon>Spirosomataceae</taxon>
        <taxon>Dyadobacter</taxon>
    </lineage>
</organism>
<reference evidence="2" key="1">
    <citation type="submission" date="2021-04" db="EMBL/GenBank/DDBJ databases">
        <authorList>
            <person name="Rodrigo-Torres L."/>
            <person name="Arahal R. D."/>
            <person name="Lucena T."/>
        </authorList>
    </citation>
    <scope>NUCLEOTIDE SEQUENCE</scope>
    <source>
        <strain evidence="2">CECT 9275</strain>
    </source>
</reference>
<dbReference type="RefSeq" id="WP_215239653.1">
    <property type="nucleotide sequence ID" value="NZ_CAJRAF010000002.1"/>
</dbReference>
<dbReference type="Pfam" id="PF18962">
    <property type="entry name" value="Por_Secre_tail"/>
    <property type="match status" value="1"/>
</dbReference>